<keyword evidence="4" id="KW-0325">Glycoprotein</keyword>
<evidence type="ECO:0000256" key="3">
    <source>
        <dbReference type="ARBA" id="ARBA00022801"/>
    </source>
</evidence>
<dbReference type="SUPFAM" id="SSF49363">
    <property type="entry name" value="Purple acid phosphatase, N-terminal domain"/>
    <property type="match status" value="1"/>
</dbReference>
<dbReference type="CDD" id="cd00839">
    <property type="entry name" value="MPP_PAPs"/>
    <property type="match status" value="1"/>
</dbReference>
<dbReference type="PANTHER" id="PTHR22953:SF7">
    <property type="entry name" value="PURPLE ACID PHOSPHATASE 22"/>
    <property type="match status" value="1"/>
</dbReference>
<dbReference type="EMBL" id="KZ502026">
    <property type="protein sequence ID" value="PKU84849.1"/>
    <property type="molecule type" value="Genomic_DNA"/>
</dbReference>
<dbReference type="InterPro" id="IPR029052">
    <property type="entry name" value="Metallo-depent_PP-like"/>
</dbReference>
<proteinExistence type="inferred from homology"/>
<protein>
    <recommendedName>
        <fullName evidence="5">Purple acid phosphatase</fullName>
        <ecNumber evidence="5">3.1.3.2</ecNumber>
    </recommendedName>
</protein>
<evidence type="ECO:0000256" key="2">
    <source>
        <dbReference type="ARBA" id="ARBA00022729"/>
    </source>
</evidence>
<dbReference type="SUPFAM" id="SSF56300">
    <property type="entry name" value="Metallo-dependent phosphatases"/>
    <property type="match status" value="1"/>
</dbReference>
<evidence type="ECO:0000313" key="8">
    <source>
        <dbReference type="EMBL" id="PKU84849.1"/>
    </source>
</evidence>
<sequence>MTQVWPLAFGFAVIVFSGVGASAYTRPPPGRILTVKSSESDSQPQQVRISIANSDQMRISWITKDKNLPSLVEYGKTPGVYDSSASGESTSYRFFFYTSGNIHHVEIGPLDANTTYYYRYYDILLLAGDLSYADSQQPLWDSFALLVQPQASRRPWMVTQGNHEIESLFPIFRIHPFAAYNARWRMPFEQSSSTSNLFYSFDAAGGEAHVLMLGSYAEYGVKSQQYKWLKADLAMLDRRKTPWLLAIVHAPWYNTNDAHQREGEGMRKNVEKLLFDAKVDIVFGGHVHAYERFVSLV</sequence>
<evidence type="ECO:0000256" key="1">
    <source>
        <dbReference type="ARBA" id="ARBA00008723"/>
    </source>
</evidence>
<dbReference type="InterPro" id="IPR008963">
    <property type="entry name" value="Purple_acid_Pase-like_N"/>
</dbReference>
<feature type="domain" description="Calcineurin-like phosphoesterase" evidence="6">
    <location>
        <begin position="122"/>
        <end position="290"/>
    </location>
</feature>
<gene>
    <name evidence="8" type="primary">PAP22</name>
    <name evidence="8" type="ORF">MA16_Dca017676</name>
</gene>
<dbReference type="InterPro" id="IPR039331">
    <property type="entry name" value="PAPs-like"/>
</dbReference>
<dbReference type="InterPro" id="IPR004843">
    <property type="entry name" value="Calcineurin-like_PHP"/>
</dbReference>
<keyword evidence="3 5" id="KW-0378">Hydrolase</keyword>
<dbReference type="Pfam" id="PF16656">
    <property type="entry name" value="Pur_ac_phosph_N"/>
    <property type="match status" value="1"/>
</dbReference>
<dbReference type="Gene3D" id="3.60.21.10">
    <property type="match status" value="1"/>
</dbReference>
<organism evidence="8 9">
    <name type="scientific">Dendrobium catenatum</name>
    <dbReference type="NCBI Taxonomy" id="906689"/>
    <lineage>
        <taxon>Eukaryota</taxon>
        <taxon>Viridiplantae</taxon>
        <taxon>Streptophyta</taxon>
        <taxon>Embryophyta</taxon>
        <taxon>Tracheophyta</taxon>
        <taxon>Spermatophyta</taxon>
        <taxon>Magnoliopsida</taxon>
        <taxon>Liliopsida</taxon>
        <taxon>Asparagales</taxon>
        <taxon>Orchidaceae</taxon>
        <taxon>Epidendroideae</taxon>
        <taxon>Malaxideae</taxon>
        <taxon>Dendrobiinae</taxon>
        <taxon>Dendrobium</taxon>
    </lineage>
</organism>
<comment type="similarity">
    <text evidence="1 5">Belongs to the metallophosphoesterase superfamily. Purple acid phosphatase family.</text>
</comment>
<evidence type="ECO:0000259" key="6">
    <source>
        <dbReference type="Pfam" id="PF00149"/>
    </source>
</evidence>
<name>A0A2I0XAA6_9ASPA</name>
<dbReference type="EC" id="3.1.3.2" evidence="5"/>
<evidence type="ECO:0000313" key="9">
    <source>
        <dbReference type="Proteomes" id="UP000233837"/>
    </source>
</evidence>
<keyword evidence="2 5" id="KW-0732">Signal</keyword>
<dbReference type="PANTHER" id="PTHR22953">
    <property type="entry name" value="ACID PHOSPHATASE RELATED"/>
    <property type="match status" value="1"/>
</dbReference>
<feature type="chain" id="PRO_5013985604" description="Purple acid phosphatase" evidence="5">
    <location>
        <begin position="22"/>
        <end position="297"/>
    </location>
</feature>
<dbReference type="AlphaFoldDB" id="A0A2I0XAA6"/>
<reference evidence="8 9" key="1">
    <citation type="journal article" date="2016" name="Sci. Rep.">
        <title>The Dendrobium catenatum Lindl. genome sequence provides insights into polysaccharide synthase, floral development and adaptive evolution.</title>
        <authorList>
            <person name="Zhang G.Q."/>
            <person name="Xu Q."/>
            <person name="Bian C."/>
            <person name="Tsai W.C."/>
            <person name="Yeh C.M."/>
            <person name="Liu K.W."/>
            <person name="Yoshida K."/>
            <person name="Zhang L.S."/>
            <person name="Chang S.B."/>
            <person name="Chen F."/>
            <person name="Shi Y."/>
            <person name="Su Y.Y."/>
            <person name="Zhang Y.Q."/>
            <person name="Chen L.J."/>
            <person name="Yin Y."/>
            <person name="Lin M."/>
            <person name="Huang H."/>
            <person name="Deng H."/>
            <person name="Wang Z.W."/>
            <person name="Zhu S.L."/>
            <person name="Zhao X."/>
            <person name="Deng C."/>
            <person name="Niu S.C."/>
            <person name="Huang J."/>
            <person name="Wang M."/>
            <person name="Liu G.H."/>
            <person name="Yang H.J."/>
            <person name="Xiao X.J."/>
            <person name="Hsiao Y.Y."/>
            <person name="Wu W.L."/>
            <person name="Chen Y.Y."/>
            <person name="Mitsuda N."/>
            <person name="Ohme-Takagi M."/>
            <person name="Luo Y.B."/>
            <person name="Van de Peer Y."/>
            <person name="Liu Z.J."/>
        </authorList>
    </citation>
    <scope>NUCLEOTIDE SEQUENCE [LARGE SCALE GENOMIC DNA]</scope>
    <source>
        <tissue evidence="8">The whole plant</tissue>
    </source>
</reference>
<evidence type="ECO:0000256" key="5">
    <source>
        <dbReference type="RuleBase" id="RU361203"/>
    </source>
</evidence>
<dbReference type="GO" id="GO:0003993">
    <property type="term" value="F:acid phosphatase activity"/>
    <property type="evidence" value="ECO:0007669"/>
    <property type="project" value="UniProtKB-EC"/>
</dbReference>
<evidence type="ECO:0000256" key="4">
    <source>
        <dbReference type="ARBA" id="ARBA00023180"/>
    </source>
</evidence>
<evidence type="ECO:0000259" key="7">
    <source>
        <dbReference type="Pfam" id="PF16656"/>
    </source>
</evidence>
<accession>A0A2I0XAA6</accession>
<feature type="domain" description="Purple acid phosphatase N-terminal" evidence="7">
    <location>
        <begin position="44"/>
        <end position="121"/>
    </location>
</feature>
<dbReference type="InterPro" id="IPR015914">
    <property type="entry name" value="PAPs_N"/>
</dbReference>
<keyword evidence="9" id="KW-1185">Reference proteome</keyword>
<dbReference type="Proteomes" id="UP000233837">
    <property type="component" value="Unassembled WGS sequence"/>
</dbReference>
<comment type="catalytic activity">
    <reaction evidence="5">
        <text>a phosphate monoester + H2O = an alcohol + phosphate</text>
        <dbReference type="Rhea" id="RHEA:15017"/>
        <dbReference type="ChEBI" id="CHEBI:15377"/>
        <dbReference type="ChEBI" id="CHEBI:30879"/>
        <dbReference type="ChEBI" id="CHEBI:43474"/>
        <dbReference type="ChEBI" id="CHEBI:67140"/>
        <dbReference type="EC" id="3.1.3.2"/>
    </reaction>
</comment>
<dbReference type="InterPro" id="IPR041792">
    <property type="entry name" value="MPP_PAP"/>
</dbReference>
<reference evidence="8 9" key="2">
    <citation type="journal article" date="2017" name="Nature">
        <title>The Apostasia genome and the evolution of orchids.</title>
        <authorList>
            <person name="Zhang G.Q."/>
            <person name="Liu K.W."/>
            <person name="Li Z."/>
            <person name="Lohaus R."/>
            <person name="Hsiao Y.Y."/>
            <person name="Niu S.C."/>
            <person name="Wang J.Y."/>
            <person name="Lin Y.C."/>
            <person name="Xu Q."/>
            <person name="Chen L.J."/>
            <person name="Yoshida K."/>
            <person name="Fujiwara S."/>
            <person name="Wang Z.W."/>
            <person name="Zhang Y.Q."/>
            <person name="Mitsuda N."/>
            <person name="Wang M."/>
            <person name="Liu G.H."/>
            <person name="Pecoraro L."/>
            <person name="Huang H.X."/>
            <person name="Xiao X.J."/>
            <person name="Lin M."/>
            <person name="Wu X.Y."/>
            <person name="Wu W.L."/>
            <person name="Chen Y.Y."/>
            <person name="Chang S.B."/>
            <person name="Sakamoto S."/>
            <person name="Ohme-Takagi M."/>
            <person name="Yagi M."/>
            <person name="Zeng S.J."/>
            <person name="Shen C.Y."/>
            <person name="Yeh C.M."/>
            <person name="Luo Y.B."/>
            <person name="Tsai W.C."/>
            <person name="Van de Peer Y."/>
            <person name="Liu Z.J."/>
        </authorList>
    </citation>
    <scope>NUCLEOTIDE SEQUENCE [LARGE SCALE GENOMIC DNA]</scope>
    <source>
        <tissue evidence="8">The whole plant</tissue>
    </source>
</reference>
<dbReference type="Pfam" id="PF00149">
    <property type="entry name" value="Metallophos"/>
    <property type="match status" value="1"/>
</dbReference>
<feature type="signal peptide" evidence="5">
    <location>
        <begin position="1"/>
        <end position="21"/>
    </location>
</feature>
<dbReference type="GO" id="GO:0046872">
    <property type="term" value="F:metal ion binding"/>
    <property type="evidence" value="ECO:0007669"/>
    <property type="project" value="InterPro"/>
</dbReference>